<evidence type="ECO:0000256" key="7">
    <source>
        <dbReference type="SAM" id="Phobius"/>
    </source>
</evidence>
<sequence>MTPPIVHTQTLQPDTAARRRRDRYVYIVADLLMAWLAWALFHWLNETPERALDPLGIVVAGGWLAVYILFDQYRDIYRLSRLATLAQTLGLSIAGTVAVIFIWFVDRTGDAAASYQPPLLYFGCHFFLTAFARMFLLTGASRRLKAGAVSFNTLIVGGGERAVALYEDIVSRPKGLGYRFVGFVDGQRKQPPPLQRSMPRLGGLGDLDQLIQDRNIEEVIIAIDTSQHSRLRELLGVLSTYERNVLVKIIPDMYDIMLGTVKMNHVFGAVLIEIRQNLMPRWQRTAKRALDIGCSLIMLILLSPLYAYVALRVRLSSVGPILYTQERIGLNGQPFRIIKFRSMYTDAEHNGPQLSRDEDVRCTPWGATMRKWRLDELPQFWNVLVGDMSLVGPRPERQFYITLISQQAPHYRHLLRVRPGITSWGQVKYGYASTVEEMIQRLKFDILYIENRSLALDFKILFYTLVVLIQGKGK</sequence>
<keyword evidence="6 7" id="KW-0472">Membrane</keyword>
<feature type="transmembrane region" description="Helical" evidence="7">
    <location>
        <begin position="24"/>
        <end position="45"/>
    </location>
</feature>
<proteinExistence type="inferred from homology"/>
<feature type="transmembrane region" description="Helical" evidence="7">
    <location>
        <begin position="119"/>
        <end position="136"/>
    </location>
</feature>
<evidence type="ECO:0000256" key="2">
    <source>
        <dbReference type="ARBA" id="ARBA00006464"/>
    </source>
</evidence>
<dbReference type="NCBIfam" id="TIGR03025">
    <property type="entry name" value="EPS_sugtrans"/>
    <property type="match status" value="1"/>
</dbReference>
<evidence type="ECO:0000256" key="1">
    <source>
        <dbReference type="ARBA" id="ARBA00004141"/>
    </source>
</evidence>
<gene>
    <name evidence="9" type="ORF">CLV84_0575</name>
</gene>
<comment type="subcellular location">
    <subcellularLocation>
        <location evidence="1">Membrane</location>
        <topology evidence="1">Multi-pass membrane protein</topology>
    </subcellularLocation>
</comment>
<dbReference type="RefSeq" id="WP_104418225.1">
    <property type="nucleotide sequence ID" value="NZ_PTJC01000005.1"/>
</dbReference>
<keyword evidence="5 7" id="KW-1133">Transmembrane helix</keyword>
<dbReference type="Pfam" id="PF13727">
    <property type="entry name" value="CoA_binding_3"/>
    <property type="match status" value="1"/>
</dbReference>
<accession>A0A2S6I813</accession>
<feature type="transmembrane region" description="Helical" evidence="7">
    <location>
        <begin position="82"/>
        <end position="104"/>
    </location>
</feature>
<keyword evidence="4 7" id="KW-0812">Transmembrane</keyword>
<dbReference type="OrthoDB" id="9808602at2"/>
<dbReference type="Gene3D" id="3.40.50.720">
    <property type="entry name" value="NAD(P)-binding Rossmann-like Domain"/>
    <property type="match status" value="1"/>
</dbReference>
<evidence type="ECO:0000313" key="10">
    <source>
        <dbReference type="Proteomes" id="UP000237662"/>
    </source>
</evidence>
<protein>
    <submittedName>
        <fullName evidence="9">Exopolysaccharide biosynthesis polyprenyl glycosylphosphotransferase</fullName>
    </submittedName>
</protein>
<dbReference type="GO" id="GO:0016780">
    <property type="term" value="F:phosphotransferase activity, for other substituted phosphate groups"/>
    <property type="evidence" value="ECO:0007669"/>
    <property type="project" value="TreeGrafter"/>
</dbReference>
<keyword evidence="3 9" id="KW-0808">Transferase</keyword>
<evidence type="ECO:0000256" key="5">
    <source>
        <dbReference type="ARBA" id="ARBA00022989"/>
    </source>
</evidence>
<evidence type="ECO:0000313" key="9">
    <source>
        <dbReference type="EMBL" id="PPK87628.1"/>
    </source>
</evidence>
<dbReference type="InterPro" id="IPR003362">
    <property type="entry name" value="Bact_transf"/>
</dbReference>
<feature type="transmembrane region" description="Helical" evidence="7">
    <location>
        <begin position="51"/>
        <end position="70"/>
    </location>
</feature>
<dbReference type="AlphaFoldDB" id="A0A2S6I813"/>
<comment type="similarity">
    <text evidence="2">Belongs to the bacterial sugar transferase family.</text>
</comment>
<evidence type="ECO:0000259" key="8">
    <source>
        <dbReference type="Pfam" id="PF02397"/>
    </source>
</evidence>
<keyword evidence="10" id="KW-1185">Reference proteome</keyword>
<evidence type="ECO:0000256" key="3">
    <source>
        <dbReference type="ARBA" id="ARBA00022679"/>
    </source>
</evidence>
<reference evidence="9 10" key="1">
    <citation type="submission" date="2018-02" db="EMBL/GenBank/DDBJ databases">
        <title>Genomic Encyclopedia of Archaeal and Bacterial Type Strains, Phase II (KMG-II): from individual species to whole genera.</title>
        <authorList>
            <person name="Goeker M."/>
        </authorList>
    </citation>
    <scope>NUCLEOTIDE SEQUENCE [LARGE SCALE GENOMIC DNA]</scope>
    <source>
        <strain evidence="9 10">DSM 29526</strain>
    </source>
</reference>
<organism evidence="9 10">
    <name type="scientific">Neolewinella xylanilytica</name>
    <dbReference type="NCBI Taxonomy" id="1514080"/>
    <lineage>
        <taxon>Bacteria</taxon>
        <taxon>Pseudomonadati</taxon>
        <taxon>Bacteroidota</taxon>
        <taxon>Saprospiria</taxon>
        <taxon>Saprospirales</taxon>
        <taxon>Lewinellaceae</taxon>
        <taxon>Neolewinella</taxon>
    </lineage>
</organism>
<dbReference type="InterPro" id="IPR017475">
    <property type="entry name" value="EPS_sugar_tfrase"/>
</dbReference>
<dbReference type="Proteomes" id="UP000237662">
    <property type="component" value="Unassembled WGS sequence"/>
</dbReference>
<dbReference type="PANTHER" id="PTHR30576:SF0">
    <property type="entry name" value="UNDECAPRENYL-PHOSPHATE N-ACETYLGALACTOSAMINYL 1-PHOSPHATE TRANSFERASE-RELATED"/>
    <property type="match status" value="1"/>
</dbReference>
<dbReference type="PANTHER" id="PTHR30576">
    <property type="entry name" value="COLANIC BIOSYNTHESIS UDP-GLUCOSE LIPID CARRIER TRANSFERASE"/>
    <property type="match status" value="1"/>
</dbReference>
<evidence type="ECO:0000256" key="4">
    <source>
        <dbReference type="ARBA" id="ARBA00022692"/>
    </source>
</evidence>
<comment type="caution">
    <text evidence="9">The sequence shown here is derived from an EMBL/GenBank/DDBJ whole genome shotgun (WGS) entry which is preliminary data.</text>
</comment>
<feature type="transmembrane region" description="Helical" evidence="7">
    <location>
        <begin position="289"/>
        <end position="311"/>
    </location>
</feature>
<dbReference type="EMBL" id="PTJC01000005">
    <property type="protein sequence ID" value="PPK87628.1"/>
    <property type="molecule type" value="Genomic_DNA"/>
</dbReference>
<dbReference type="GO" id="GO:0016020">
    <property type="term" value="C:membrane"/>
    <property type="evidence" value="ECO:0007669"/>
    <property type="project" value="UniProtKB-SubCell"/>
</dbReference>
<feature type="domain" description="Bacterial sugar transferase" evidence="8">
    <location>
        <begin position="287"/>
        <end position="469"/>
    </location>
</feature>
<dbReference type="Pfam" id="PF02397">
    <property type="entry name" value="Bac_transf"/>
    <property type="match status" value="1"/>
</dbReference>
<name>A0A2S6I813_9BACT</name>
<evidence type="ECO:0000256" key="6">
    <source>
        <dbReference type="ARBA" id="ARBA00023136"/>
    </source>
</evidence>